<proteinExistence type="predicted"/>
<feature type="compositionally biased region" description="Basic residues" evidence="1">
    <location>
        <begin position="1"/>
        <end position="11"/>
    </location>
</feature>
<accession>A0A7S0VXZ3</accession>
<gene>
    <name evidence="2" type="ORF">HTEP1355_LOCUS13231</name>
</gene>
<evidence type="ECO:0000313" key="2">
    <source>
        <dbReference type="EMBL" id="CAD8799590.1"/>
    </source>
</evidence>
<feature type="region of interest" description="Disordered" evidence="1">
    <location>
        <begin position="111"/>
        <end position="141"/>
    </location>
</feature>
<organism evidence="2">
    <name type="scientific">Hemiselmis tepida</name>
    <dbReference type="NCBI Taxonomy" id="464990"/>
    <lineage>
        <taxon>Eukaryota</taxon>
        <taxon>Cryptophyceae</taxon>
        <taxon>Cryptomonadales</taxon>
        <taxon>Hemiselmidaceae</taxon>
        <taxon>Hemiselmis</taxon>
    </lineage>
</organism>
<reference evidence="2" key="1">
    <citation type="submission" date="2021-01" db="EMBL/GenBank/DDBJ databases">
        <authorList>
            <person name="Corre E."/>
            <person name="Pelletier E."/>
            <person name="Niang G."/>
            <person name="Scheremetjew M."/>
            <person name="Finn R."/>
            <person name="Kale V."/>
            <person name="Holt S."/>
            <person name="Cochrane G."/>
            <person name="Meng A."/>
            <person name="Brown T."/>
            <person name="Cohen L."/>
        </authorList>
    </citation>
    <scope>NUCLEOTIDE SEQUENCE</scope>
    <source>
        <strain evidence="2">CCMP443</strain>
    </source>
</reference>
<protein>
    <submittedName>
        <fullName evidence="2">Uncharacterized protein</fullName>
    </submittedName>
</protein>
<sequence>MRRAILSRFRRQNSDKEGAPRIDTGAAQGKRPALSGYPGIGVVDLSLTTTKVIPSRPAAATAEGSGATRYGSTRSAWDERRDQSTVTELRLSKNKPPVAIIMQEEVDEESLLLRKSRTTRASRGASRSQSRDGGLPSPLGS</sequence>
<dbReference type="EMBL" id="HBFN01022723">
    <property type="protein sequence ID" value="CAD8799590.1"/>
    <property type="molecule type" value="Transcribed_RNA"/>
</dbReference>
<feature type="region of interest" description="Disordered" evidence="1">
    <location>
        <begin position="1"/>
        <end position="33"/>
    </location>
</feature>
<name>A0A7S0VXZ3_9CRYP</name>
<dbReference type="AlphaFoldDB" id="A0A7S0VXZ3"/>
<feature type="region of interest" description="Disordered" evidence="1">
    <location>
        <begin position="56"/>
        <end position="91"/>
    </location>
</feature>
<evidence type="ECO:0000256" key="1">
    <source>
        <dbReference type="SAM" id="MobiDB-lite"/>
    </source>
</evidence>